<dbReference type="InterPro" id="IPR041266">
    <property type="entry name" value="EDS1_EP"/>
</dbReference>
<evidence type="ECO:0000256" key="4">
    <source>
        <dbReference type="ARBA" id="ARBA00022801"/>
    </source>
</evidence>
<name>A0AAD5C0C1_AMBAR</name>
<dbReference type="GO" id="GO:0005737">
    <property type="term" value="C:cytoplasm"/>
    <property type="evidence" value="ECO:0007669"/>
    <property type="project" value="UniProtKB-SubCell"/>
</dbReference>
<keyword evidence="5" id="KW-0611">Plant defense</keyword>
<gene>
    <name evidence="9" type="ORF">M8C21_029405</name>
</gene>
<dbReference type="EMBL" id="JAMZMK010010153">
    <property type="protein sequence ID" value="KAI7732802.1"/>
    <property type="molecule type" value="Genomic_DNA"/>
</dbReference>
<keyword evidence="3" id="KW-0963">Cytoplasm</keyword>
<evidence type="ECO:0000259" key="7">
    <source>
        <dbReference type="Pfam" id="PF01764"/>
    </source>
</evidence>
<evidence type="ECO:0000256" key="3">
    <source>
        <dbReference type="ARBA" id="ARBA00022490"/>
    </source>
</evidence>
<evidence type="ECO:0000256" key="5">
    <source>
        <dbReference type="ARBA" id="ARBA00022821"/>
    </source>
</evidence>
<dbReference type="Gene3D" id="3.40.50.1820">
    <property type="entry name" value="alpha/beta hydrolase"/>
    <property type="match status" value="1"/>
</dbReference>
<dbReference type="SUPFAM" id="SSF53474">
    <property type="entry name" value="alpha/beta-Hydrolases"/>
    <property type="match status" value="1"/>
</dbReference>
<dbReference type="GO" id="GO:0006629">
    <property type="term" value="P:lipid metabolic process"/>
    <property type="evidence" value="ECO:0007669"/>
    <property type="project" value="InterPro"/>
</dbReference>
<feature type="domain" description="EDS1 EP" evidence="8">
    <location>
        <begin position="331"/>
        <end position="537"/>
    </location>
</feature>
<evidence type="ECO:0000313" key="9">
    <source>
        <dbReference type="EMBL" id="KAI7732802.1"/>
    </source>
</evidence>
<evidence type="ECO:0000259" key="8">
    <source>
        <dbReference type="Pfam" id="PF18117"/>
    </source>
</evidence>
<protein>
    <submittedName>
        <fullName evidence="9">Uncharacterized protein</fullName>
    </submittedName>
</protein>
<dbReference type="AlphaFoldDB" id="A0AAD5C0C1"/>
<dbReference type="Proteomes" id="UP001206925">
    <property type="component" value="Unassembled WGS sequence"/>
</dbReference>
<evidence type="ECO:0000256" key="2">
    <source>
        <dbReference type="ARBA" id="ARBA00004496"/>
    </source>
</evidence>
<keyword evidence="4" id="KW-0378">Hydrolase</keyword>
<evidence type="ECO:0000256" key="6">
    <source>
        <dbReference type="ARBA" id="ARBA00023242"/>
    </source>
</evidence>
<dbReference type="GO" id="GO:0006952">
    <property type="term" value="P:defense response"/>
    <property type="evidence" value="ECO:0007669"/>
    <property type="project" value="UniProtKB-KW"/>
</dbReference>
<dbReference type="PANTHER" id="PTHR46898:SF3">
    <property type="entry name" value="FUNGAL LIPASE-LIKE DOMAIN-CONTAINING PROTEIN"/>
    <property type="match status" value="1"/>
</dbReference>
<sequence length="550" mass="63096">MRQTMFSSEVELGKFLGSIGIIPEAYQAILETDLTYELHTTRSGISVLAFKCSSDYNNRFLKGEFNLVPSDGLQVVDFIRTKVNSSFSINQAAVELFQQLGDDLKELENKHKNSSLIITGSGLGGYLAILSTLRLHHAIDVEESNGSRNTKRPICITFGCPLVGDVALQRAIAERPQWKSSFLNVVVSKDPVATFFSSNTPYKPFGTFLFCVESGGHTAFEDPDSILPVLDAMKLLNVGNLQSYDYTNVLNSIRRKVLYRGSSELDESNVSSLRAGIMLQLKEVDVLSDITNDEIGKMEKKQADMIKKKNLVSAYDPTKKLNEMKISLTYMEWYMKTTKSKGGYYDSYKNPKSKEEQERQNEIVKHRVRLNLYWKKTVEDKDRMPQKEGAKLRKRWLFGGTNYRRIVEPLDIAEYYKKGNINYIENRPDHYKLLEKWSDEDRRNGRNTSEEKRNKAASLTEDSCFWAHVEEAFISLRELVNGGSANSEQKLEEFEAYMMRAINNYLLSPDVFVEGSSLMKWWDEYKAHKGYGYASEFAEYMTNESYRSYQ</sequence>
<organism evidence="9 10">
    <name type="scientific">Ambrosia artemisiifolia</name>
    <name type="common">Common ragweed</name>
    <dbReference type="NCBI Taxonomy" id="4212"/>
    <lineage>
        <taxon>Eukaryota</taxon>
        <taxon>Viridiplantae</taxon>
        <taxon>Streptophyta</taxon>
        <taxon>Embryophyta</taxon>
        <taxon>Tracheophyta</taxon>
        <taxon>Spermatophyta</taxon>
        <taxon>Magnoliopsida</taxon>
        <taxon>eudicotyledons</taxon>
        <taxon>Gunneridae</taxon>
        <taxon>Pentapetalae</taxon>
        <taxon>asterids</taxon>
        <taxon>campanulids</taxon>
        <taxon>Asterales</taxon>
        <taxon>Asteraceae</taxon>
        <taxon>Asteroideae</taxon>
        <taxon>Heliantheae alliance</taxon>
        <taxon>Heliantheae</taxon>
        <taxon>Ambrosia</taxon>
    </lineage>
</organism>
<dbReference type="PANTHER" id="PTHR46898">
    <property type="entry name" value="SENESCENCE-ASSOCIATED CARBOXYLESTERASE 101"/>
    <property type="match status" value="1"/>
</dbReference>
<comment type="subcellular location">
    <subcellularLocation>
        <location evidence="2">Cytoplasm</location>
    </subcellularLocation>
    <subcellularLocation>
        <location evidence="1">Nucleus</location>
    </subcellularLocation>
</comment>
<comment type="caution">
    <text evidence="9">The sequence shown here is derived from an EMBL/GenBank/DDBJ whole genome shotgun (WGS) entry which is preliminary data.</text>
</comment>
<dbReference type="InterPro" id="IPR029058">
    <property type="entry name" value="AB_hydrolase_fold"/>
</dbReference>
<accession>A0AAD5C0C1</accession>
<dbReference type="Pfam" id="PF18117">
    <property type="entry name" value="EDS1_EP"/>
    <property type="match status" value="1"/>
</dbReference>
<dbReference type="GO" id="GO:0052689">
    <property type="term" value="F:carboxylic ester hydrolase activity"/>
    <property type="evidence" value="ECO:0007669"/>
    <property type="project" value="InterPro"/>
</dbReference>
<evidence type="ECO:0000313" key="10">
    <source>
        <dbReference type="Proteomes" id="UP001206925"/>
    </source>
</evidence>
<proteinExistence type="predicted"/>
<reference evidence="9" key="1">
    <citation type="submission" date="2022-06" db="EMBL/GenBank/DDBJ databases">
        <title>Uncovering the hologenomic basis of an extraordinary plant invasion.</title>
        <authorList>
            <person name="Bieker V.C."/>
            <person name="Martin M.D."/>
            <person name="Gilbert T."/>
            <person name="Hodgins K."/>
            <person name="Battlay P."/>
            <person name="Petersen B."/>
            <person name="Wilson J."/>
        </authorList>
    </citation>
    <scope>NUCLEOTIDE SEQUENCE</scope>
    <source>
        <strain evidence="9">AA19_3_7</strain>
        <tissue evidence="9">Leaf</tissue>
    </source>
</reference>
<dbReference type="Pfam" id="PF01764">
    <property type="entry name" value="Lipase_3"/>
    <property type="match status" value="1"/>
</dbReference>
<dbReference type="GO" id="GO:0005634">
    <property type="term" value="C:nucleus"/>
    <property type="evidence" value="ECO:0007669"/>
    <property type="project" value="UniProtKB-SubCell"/>
</dbReference>
<feature type="domain" description="Fungal lipase-type" evidence="7">
    <location>
        <begin position="48"/>
        <end position="196"/>
    </location>
</feature>
<dbReference type="InterPro" id="IPR044603">
    <property type="entry name" value="SAG101-like"/>
</dbReference>
<keyword evidence="6" id="KW-0539">Nucleus</keyword>
<keyword evidence="10" id="KW-1185">Reference proteome</keyword>
<dbReference type="InterPro" id="IPR002921">
    <property type="entry name" value="Fungal_lipase-type"/>
</dbReference>
<evidence type="ECO:0000256" key="1">
    <source>
        <dbReference type="ARBA" id="ARBA00004123"/>
    </source>
</evidence>